<gene>
    <name evidence="11" type="ORF">Cgig2_015978</name>
</gene>
<dbReference type="InterPro" id="IPR000225">
    <property type="entry name" value="Armadillo"/>
</dbReference>
<dbReference type="GO" id="GO:0004674">
    <property type="term" value="F:protein serine/threonine kinase activity"/>
    <property type="evidence" value="ECO:0007669"/>
    <property type="project" value="UniProtKB-KW"/>
</dbReference>
<protein>
    <recommendedName>
        <fullName evidence="1">non-specific serine/threonine protein kinase</fullName>
        <ecNumber evidence="1">2.7.11.1</ecNumber>
    </recommendedName>
</protein>
<keyword evidence="6" id="KW-0418">Kinase</keyword>
<evidence type="ECO:0000256" key="5">
    <source>
        <dbReference type="ARBA" id="ARBA00022741"/>
    </source>
</evidence>
<dbReference type="GO" id="GO:0005524">
    <property type="term" value="F:ATP binding"/>
    <property type="evidence" value="ECO:0007669"/>
    <property type="project" value="UniProtKB-KW"/>
</dbReference>
<keyword evidence="5" id="KW-0547">Nucleotide-binding</keyword>
<accession>A0A9Q1KP81</accession>
<evidence type="ECO:0000256" key="2">
    <source>
        <dbReference type="ARBA" id="ARBA00022527"/>
    </source>
</evidence>
<reference evidence="11" key="1">
    <citation type="submission" date="2022-04" db="EMBL/GenBank/DDBJ databases">
        <title>Carnegiea gigantea Genome sequencing and assembly v2.</title>
        <authorList>
            <person name="Copetti D."/>
            <person name="Sanderson M.J."/>
            <person name="Burquez A."/>
            <person name="Wojciechowski M.F."/>
        </authorList>
    </citation>
    <scope>NUCLEOTIDE SEQUENCE</scope>
    <source>
        <strain evidence="11">SGP5-SGP5p</strain>
        <tissue evidence="11">Aerial part</tissue>
    </source>
</reference>
<dbReference type="InterPro" id="IPR011989">
    <property type="entry name" value="ARM-like"/>
</dbReference>
<comment type="caution">
    <text evidence="11">The sequence shown here is derived from an EMBL/GenBank/DDBJ whole genome shotgun (WGS) entry which is preliminary data.</text>
</comment>
<dbReference type="PANTHER" id="PTHR22983">
    <property type="entry name" value="PROTEIN KINASE RELATED"/>
    <property type="match status" value="1"/>
</dbReference>
<dbReference type="PANTHER" id="PTHR22983:SF6">
    <property type="entry name" value="SERINE_THREONINE-PROTEIN KINASE 36"/>
    <property type="match status" value="1"/>
</dbReference>
<dbReference type="OrthoDB" id="266718at2759"/>
<dbReference type="FunFam" id="1.25.10.10:FF:000223">
    <property type="entry name" value="Serine/threonine-protein kinase TIO"/>
    <property type="match status" value="1"/>
</dbReference>
<evidence type="ECO:0000313" key="11">
    <source>
        <dbReference type="EMBL" id="KAJ8446207.1"/>
    </source>
</evidence>
<evidence type="ECO:0000256" key="8">
    <source>
        <dbReference type="ARBA" id="ARBA00047899"/>
    </source>
</evidence>
<evidence type="ECO:0000256" key="3">
    <source>
        <dbReference type="ARBA" id="ARBA00022679"/>
    </source>
</evidence>
<feature type="repeat" description="ARM" evidence="10">
    <location>
        <begin position="973"/>
        <end position="1017"/>
    </location>
</feature>
<dbReference type="SUPFAM" id="SSF48371">
    <property type="entry name" value="ARM repeat"/>
    <property type="match status" value="1"/>
</dbReference>
<dbReference type="GO" id="GO:0005737">
    <property type="term" value="C:cytoplasm"/>
    <property type="evidence" value="ECO:0007669"/>
    <property type="project" value="TreeGrafter"/>
</dbReference>
<evidence type="ECO:0000256" key="10">
    <source>
        <dbReference type="PROSITE-ProRule" id="PRU00259"/>
    </source>
</evidence>
<organism evidence="11 12">
    <name type="scientific">Carnegiea gigantea</name>
    <dbReference type="NCBI Taxonomy" id="171969"/>
    <lineage>
        <taxon>Eukaryota</taxon>
        <taxon>Viridiplantae</taxon>
        <taxon>Streptophyta</taxon>
        <taxon>Embryophyta</taxon>
        <taxon>Tracheophyta</taxon>
        <taxon>Spermatophyta</taxon>
        <taxon>Magnoliopsida</taxon>
        <taxon>eudicotyledons</taxon>
        <taxon>Gunneridae</taxon>
        <taxon>Pentapetalae</taxon>
        <taxon>Caryophyllales</taxon>
        <taxon>Cactineae</taxon>
        <taxon>Cactaceae</taxon>
        <taxon>Cactoideae</taxon>
        <taxon>Echinocereeae</taxon>
        <taxon>Carnegiea</taxon>
    </lineage>
</organism>
<dbReference type="AlphaFoldDB" id="A0A9Q1KP81"/>
<evidence type="ECO:0000313" key="12">
    <source>
        <dbReference type="Proteomes" id="UP001153076"/>
    </source>
</evidence>
<evidence type="ECO:0000256" key="7">
    <source>
        <dbReference type="ARBA" id="ARBA00022840"/>
    </source>
</evidence>
<dbReference type="Proteomes" id="UP001153076">
    <property type="component" value="Unassembled WGS sequence"/>
</dbReference>
<keyword evidence="3" id="KW-0808">Transferase</keyword>
<evidence type="ECO:0000256" key="4">
    <source>
        <dbReference type="ARBA" id="ARBA00022737"/>
    </source>
</evidence>
<dbReference type="EC" id="2.7.11.1" evidence="1"/>
<dbReference type="SMART" id="SM00185">
    <property type="entry name" value="ARM"/>
    <property type="match status" value="3"/>
</dbReference>
<evidence type="ECO:0000256" key="9">
    <source>
        <dbReference type="ARBA" id="ARBA00048679"/>
    </source>
</evidence>
<dbReference type="InterPro" id="IPR016024">
    <property type="entry name" value="ARM-type_fold"/>
</dbReference>
<keyword evidence="4" id="KW-0677">Repeat</keyword>
<sequence>MSPEFKGFLKGLLNKVSLSRDSLGLPFLNTHSLKKLQLAWRQELHSASKTLTGCEATWNAETPKIPLPVRSTAVNLENNDSSSGLRSDAQNASDLVLTEESPGLTGGRPLDKIENNSRTVKGAKVIGQEKETLTLILQPVKILSKDINGLSRNEALLDLNQSLRILSNLVAADALIHTVRDEIIFELLGLISALLSQKKIDAYDLIAKNFSIIKKLIDSNEGSYGSSYFTQWVALVELYLQVVSSFEDSKGRVLYGSTSCIAVMLNQVMLAVKASILAGQCKTNDILRQILDHAKTSGLVDHLCMCLAASGTSLISGSANLSDAASESCKALWFLIDALENISLNEKAYLFPLSSLHSHSLVRLDLREHDRYPDIGTECEKVLETVTRAFLKSKPVHVAIYCCLRQRVDTVLLAVIQLLLRCCMHSGIMPSVLCGLPSSLPVTTVVNGGADNTLVSEIFSIVSLCASSLNRDSPTNETNVMKGKFNNPHGLAFHSCLLLATIAQFFKSAGRNSALFILTTSSKKQQSRLSALAHLFSCDDGVPTSLQPHCASAMLAFASILSLESGASAESSVSDIAMPLVPRTGTLYDHLKIHHKDENGKGCAAKNCRLSHWHGFRDGCVGLLECRLKWGGPLAVQQCCASGLPQLLIDLLGHSTLGDSQAIEHVQDSVGLSPFGVMWAVSSLSYCLSGGALTFRQIMLHNEHVKCIRDLISDAHVKLIKSWAGPGGGKNGVRDTVNAVIDFLGFPFVAVQNASTLPSATASVSSGFLLNIGSPGTKVCREDTETLKAIKENMDKYARILLEAGVPIIVLRCIDSLESKDTGKPVALLAKLTSQKPLAFHLVGRGMLEAARMRRLLDGSSPKEVVLDVLMIVSELARMDKGFYEYIDRANILTRLKEFLTYEDPNLRAKACSALGNMCRHSSYFYDSLAKHNIISLLIDRCSDLDKRTRKFACFAIGNAAYYNDLLYEELRRSIPLLTNLLLSPEEDKTKANAAGALSNLVRNSNKLCEDIVSSGAIQALLKVASDCSTVALNPPRRDAVNESPLKIVLFALAKMCGRPPCRHVIRSSELFPVIARIRQSPEPTIANYATLIYDKANGA</sequence>
<evidence type="ECO:0000256" key="6">
    <source>
        <dbReference type="ARBA" id="ARBA00022777"/>
    </source>
</evidence>
<proteinExistence type="predicted"/>
<dbReference type="EMBL" id="JAKOGI010000058">
    <property type="protein sequence ID" value="KAJ8446207.1"/>
    <property type="molecule type" value="Genomic_DNA"/>
</dbReference>
<comment type="catalytic activity">
    <reaction evidence="9">
        <text>L-seryl-[protein] + ATP = O-phospho-L-seryl-[protein] + ADP + H(+)</text>
        <dbReference type="Rhea" id="RHEA:17989"/>
        <dbReference type="Rhea" id="RHEA-COMP:9863"/>
        <dbReference type="Rhea" id="RHEA-COMP:11604"/>
        <dbReference type="ChEBI" id="CHEBI:15378"/>
        <dbReference type="ChEBI" id="CHEBI:29999"/>
        <dbReference type="ChEBI" id="CHEBI:30616"/>
        <dbReference type="ChEBI" id="CHEBI:83421"/>
        <dbReference type="ChEBI" id="CHEBI:456216"/>
        <dbReference type="EC" id="2.7.11.1"/>
    </reaction>
</comment>
<dbReference type="Gene3D" id="1.25.10.10">
    <property type="entry name" value="Leucine-rich Repeat Variant"/>
    <property type="match status" value="1"/>
</dbReference>
<keyword evidence="12" id="KW-1185">Reference proteome</keyword>
<keyword evidence="2" id="KW-0723">Serine/threonine-protein kinase</keyword>
<dbReference type="PROSITE" id="PS50176">
    <property type="entry name" value="ARM_REPEAT"/>
    <property type="match status" value="1"/>
</dbReference>
<name>A0A9Q1KP81_9CARY</name>
<keyword evidence="7" id="KW-0067">ATP-binding</keyword>
<evidence type="ECO:0000256" key="1">
    <source>
        <dbReference type="ARBA" id="ARBA00012513"/>
    </source>
</evidence>
<comment type="catalytic activity">
    <reaction evidence="8">
        <text>L-threonyl-[protein] + ATP = O-phospho-L-threonyl-[protein] + ADP + H(+)</text>
        <dbReference type="Rhea" id="RHEA:46608"/>
        <dbReference type="Rhea" id="RHEA-COMP:11060"/>
        <dbReference type="Rhea" id="RHEA-COMP:11605"/>
        <dbReference type="ChEBI" id="CHEBI:15378"/>
        <dbReference type="ChEBI" id="CHEBI:30013"/>
        <dbReference type="ChEBI" id="CHEBI:30616"/>
        <dbReference type="ChEBI" id="CHEBI:61977"/>
        <dbReference type="ChEBI" id="CHEBI:456216"/>
        <dbReference type="EC" id="2.7.11.1"/>
    </reaction>
</comment>